<reference evidence="1" key="1">
    <citation type="submission" date="2019-04" db="EMBL/GenBank/DDBJ databases">
        <title>Sequencing of skin fungus with MAO and IRED activity.</title>
        <authorList>
            <person name="Marsaioli A.J."/>
            <person name="Bonatto J.M.C."/>
            <person name="Reis Junior O."/>
        </authorList>
    </citation>
    <scope>NUCLEOTIDE SEQUENCE</scope>
    <source>
        <strain evidence="1">30M1</strain>
    </source>
</reference>
<organism evidence="1 2">
    <name type="scientific">Curvularia kusanoi</name>
    <name type="common">Cochliobolus kusanoi</name>
    <dbReference type="NCBI Taxonomy" id="90978"/>
    <lineage>
        <taxon>Eukaryota</taxon>
        <taxon>Fungi</taxon>
        <taxon>Dikarya</taxon>
        <taxon>Ascomycota</taxon>
        <taxon>Pezizomycotina</taxon>
        <taxon>Dothideomycetes</taxon>
        <taxon>Pleosporomycetidae</taxon>
        <taxon>Pleosporales</taxon>
        <taxon>Pleosporineae</taxon>
        <taxon>Pleosporaceae</taxon>
        <taxon>Curvularia</taxon>
    </lineage>
</organism>
<name>A0A9P4TND9_CURKU</name>
<comment type="caution">
    <text evidence="1">The sequence shown here is derived from an EMBL/GenBank/DDBJ whole genome shotgun (WGS) entry which is preliminary data.</text>
</comment>
<dbReference type="EMBL" id="SWKU01000003">
    <property type="protein sequence ID" value="KAF3008869.1"/>
    <property type="molecule type" value="Genomic_DNA"/>
</dbReference>
<proteinExistence type="predicted"/>
<dbReference type="InterPro" id="IPR053204">
    <property type="entry name" value="Oxopyrrolidines_Biosynth-assoc"/>
</dbReference>
<accession>A0A9P4TND9</accession>
<keyword evidence="2" id="KW-1185">Reference proteome</keyword>
<evidence type="ECO:0000313" key="1">
    <source>
        <dbReference type="EMBL" id="KAF3008869.1"/>
    </source>
</evidence>
<protein>
    <submittedName>
        <fullName evidence="1">Uncharacterized protein</fullName>
    </submittedName>
</protein>
<dbReference type="PANTHER" id="PTHR38797:SF4">
    <property type="entry name" value="NUCLEAR PORE COMPLEX PROTEIN NUP85"/>
    <property type="match status" value="1"/>
</dbReference>
<dbReference type="Proteomes" id="UP000801428">
    <property type="component" value="Unassembled WGS sequence"/>
</dbReference>
<sequence length="314" mass="36129">MPQSEDQKKKITDIVSSHDDEASKIDQIAKVRGWFRPEEDSAYYPSIQRYLKGDIDLDTATSQLFQKIDQKIIARKLDDVYFVDLWYSIIHSAKRISFHEIEETGENNADFLAKVTSLLAAFRDHKIKDHEEYNYLYSSLPDLGMACREAFNDAPEPYASEIEIDAWANVNYFFARITAEGFQDLSLFAIWVMRDALENEQQDDMEGTAAQKYNVYIPAAAAWILGLGRTLYRKEEDLTPKDRKHGNPAKGGELWKGKAEFSKERWSFWKERLAVISKKDEVSEKTKAISKDALQAMERAETFPDRSHSAISNS</sequence>
<dbReference type="OrthoDB" id="3350591at2759"/>
<evidence type="ECO:0000313" key="2">
    <source>
        <dbReference type="Proteomes" id="UP000801428"/>
    </source>
</evidence>
<dbReference type="Pfam" id="PF12311">
    <property type="entry name" value="DUF3632"/>
    <property type="match status" value="1"/>
</dbReference>
<dbReference type="InterPro" id="IPR022085">
    <property type="entry name" value="OpdG"/>
</dbReference>
<dbReference type="PANTHER" id="PTHR38797">
    <property type="entry name" value="NUCLEAR PORE COMPLEX PROTEIN NUP85-RELATED"/>
    <property type="match status" value="1"/>
</dbReference>
<dbReference type="AlphaFoldDB" id="A0A9P4TND9"/>
<gene>
    <name evidence="1" type="ORF">E8E13_011011</name>
</gene>